<keyword evidence="1" id="KW-0472">Membrane</keyword>
<evidence type="ECO:0000313" key="3">
    <source>
        <dbReference type="Proteomes" id="UP000070457"/>
    </source>
</evidence>
<dbReference type="AlphaFoldDB" id="A0A136LWQ7"/>
<keyword evidence="1" id="KW-0812">Transmembrane</keyword>
<gene>
    <name evidence="2" type="ORF">TR69_WS6001001378</name>
</gene>
<proteinExistence type="predicted"/>
<evidence type="ECO:0000313" key="2">
    <source>
        <dbReference type="EMBL" id="KXK26084.1"/>
    </source>
</evidence>
<accession>A0A136LWQ7</accession>
<comment type="caution">
    <text evidence="2">The sequence shown here is derived from an EMBL/GenBank/DDBJ whole genome shotgun (WGS) entry which is preliminary data.</text>
</comment>
<protein>
    <submittedName>
        <fullName evidence="2">Uncharacterized protein</fullName>
    </submittedName>
</protein>
<dbReference type="EMBL" id="JYNZ01000005">
    <property type="protein sequence ID" value="KXK26084.1"/>
    <property type="molecule type" value="Genomic_DNA"/>
</dbReference>
<reference evidence="2 3" key="1">
    <citation type="submission" date="2015-02" db="EMBL/GenBank/DDBJ databases">
        <title>Improved understanding of the partial-nitritation anammox process through 23 genomes representing the majority of the microbial community.</title>
        <authorList>
            <person name="Speth D.R."/>
            <person name="In T Zandt M."/>
            <person name="Guerrero Cruz S."/>
            <person name="Jetten M.S."/>
            <person name="Dutilh B.E."/>
        </authorList>
    </citation>
    <scope>NUCLEOTIDE SEQUENCE [LARGE SCALE GENOMIC DNA]</scope>
    <source>
        <strain evidence="2">OLB20</strain>
    </source>
</reference>
<sequence>MNTARSVFLAFSGSAAVLLMVMIAAFNVPQTRIPVNQDILGAQIQKPPQALFTLSVTGYETDTITYSELTGMSGTDQPGYVPLTGLLAEYLTSDAIITATSVTGTDYLINLSSTDSQGYTIMFDRNSASIILLEDGQPGDIPVVAQITSLTVDLLPSSE</sequence>
<keyword evidence="1" id="KW-1133">Transmembrane helix</keyword>
<organism evidence="2 3">
    <name type="scientific">candidate division WS6 bacterium OLB20</name>
    <dbReference type="NCBI Taxonomy" id="1617426"/>
    <lineage>
        <taxon>Bacteria</taxon>
        <taxon>Candidatus Dojkabacteria</taxon>
    </lineage>
</organism>
<evidence type="ECO:0000256" key="1">
    <source>
        <dbReference type="SAM" id="Phobius"/>
    </source>
</evidence>
<feature type="transmembrane region" description="Helical" evidence="1">
    <location>
        <begin position="7"/>
        <end position="26"/>
    </location>
</feature>
<dbReference type="Proteomes" id="UP000070457">
    <property type="component" value="Unassembled WGS sequence"/>
</dbReference>
<name>A0A136LWQ7_9BACT</name>
<dbReference type="STRING" id="1617426.TR69_WS6001001378"/>